<accession>A0A9J6ZTR0</accession>
<protein>
    <recommendedName>
        <fullName evidence="3">ATP-grasp domain-containing protein</fullName>
    </recommendedName>
</protein>
<evidence type="ECO:0000313" key="2">
    <source>
        <dbReference type="Proteomes" id="UP001056426"/>
    </source>
</evidence>
<name>A0A9J6ZTR0_9BACT</name>
<evidence type="ECO:0000313" key="1">
    <source>
        <dbReference type="EMBL" id="URW80704.1"/>
    </source>
</evidence>
<dbReference type="KEGG" id="alkq:M9189_04980"/>
<dbReference type="EMBL" id="CP098400">
    <property type="protein sequence ID" value="URW80704.1"/>
    <property type="molecule type" value="Genomic_DNA"/>
</dbReference>
<reference evidence="1" key="2">
    <citation type="submission" date="2022-06" db="EMBL/GenBank/DDBJ databases">
        <title>Xiashengella guii gen. nov. sp. nov., a bacterium isolated form anaerobic digestion tank.</title>
        <authorList>
            <person name="Huang H."/>
        </authorList>
    </citation>
    <scope>NUCLEOTIDE SEQUENCE</scope>
    <source>
        <strain evidence="1">Ai-910</strain>
    </source>
</reference>
<dbReference type="AlphaFoldDB" id="A0A9J6ZTR0"/>
<keyword evidence="2" id="KW-1185">Reference proteome</keyword>
<sequence>MASRLFYFNPTCEMAVLNGSRTYTPPRNLRDFEKELSLIPMWLASAEDIVITEKGCSADFIDTIRNWGVQPPQFLLFSEGGADSIRNIGTSSVLYGDTKGAANLPEDCAEETLAADDISHLRKNRACLSAGSGIELHPWGWSPAVHRKLEPFKASNWDHPMAEWKEDHKLLLSRFTCNELLGAIYEEAKSLSLIEIPSIPIEIRTLDELRRAEAEEELPLLLKTPWSASGRGLFRIRSRAENAAGNSWVLGKLRQHGALLAEPMLDKLLDLSFHYWSGPDGIEFRGINLFNTDPAGQFERCLVNPRKVVVPEGFPFDEAVEQAISLLLRGLQSIDLHHRYHGPVGIDALIYRNKDGQVKLHPAIEINLRYTMGLVNLRLADKISPQSGGSWIIKRLKVSEWQNLVRNNPPQLRHGLFYSGVFHLTPPPETEGFMAILTLEGQ</sequence>
<proteinExistence type="predicted"/>
<organism evidence="1 2">
    <name type="scientific">Xiashengella succiniciproducens</name>
    <dbReference type="NCBI Taxonomy" id="2949635"/>
    <lineage>
        <taxon>Bacteria</taxon>
        <taxon>Pseudomonadati</taxon>
        <taxon>Bacteroidota</taxon>
        <taxon>Bacteroidia</taxon>
        <taxon>Marinilabiliales</taxon>
        <taxon>Marinilabiliaceae</taxon>
        <taxon>Xiashengella</taxon>
    </lineage>
</organism>
<evidence type="ECO:0008006" key="3">
    <source>
        <dbReference type="Google" id="ProtNLM"/>
    </source>
</evidence>
<gene>
    <name evidence="1" type="ORF">M9189_04980</name>
</gene>
<reference evidence="1" key="1">
    <citation type="submission" date="2022-05" db="EMBL/GenBank/DDBJ databases">
        <authorList>
            <person name="Sun X."/>
        </authorList>
    </citation>
    <scope>NUCLEOTIDE SEQUENCE</scope>
    <source>
        <strain evidence="1">Ai-910</strain>
    </source>
</reference>
<dbReference type="Proteomes" id="UP001056426">
    <property type="component" value="Chromosome"/>
</dbReference>
<dbReference type="RefSeq" id="WP_250725073.1">
    <property type="nucleotide sequence ID" value="NZ_CP098400.1"/>
</dbReference>
<dbReference type="SUPFAM" id="SSF56059">
    <property type="entry name" value="Glutathione synthetase ATP-binding domain-like"/>
    <property type="match status" value="1"/>
</dbReference>